<organism evidence="1 2">
    <name type="scientific">Vararia minispora EC-137</name>
    <dbReference type="NCBI Taxonomy" id="1314806"/>
    <lineage>
        <taxon>Eukaryota</taxon>
        <taxon>Fungi</taxon>
        <taxon>Dikarya</taxon>
        <taxon>Basidiomycota</taxon>
        <taxon>Agaricomycotina</taxon>
        <taxon>Agaricomycetes</taxon>
        <taxon>Russulales</taxon>
        <taxon>Lachnocladiaceae</taxon>
        <taxon>Vararia</taxon>
    </lineage>
</organism>
<evidence type="ECO:0000313" key="1">
    <source>
        <dbReference type="EMBL" id="KAI0034115.1"/>
    </source>
</evidence>
<sequence>MSIAQGVVSGWLKPKRSQSKRPPGLNETELQEILHMPPRLGVGAPIPQSTSALVMRETSRLKTKLEKKRVWLEDEACGEKEGDSGDEESRAGAIHKRAKLDPFTTPNGKKRRKGVAANLHNVKPISSEKSEQDLTQKREGPDATIDGSHPMLLDKLPSSTASVSEKQKGNKPGFLEGVYGADAGASADILKASPGSATVSGTLESAITTSQSKTRAGDSAVTASETTCVSFPTAPSLKLPEKFPIKNQVGSSFVARDDSAEQFQKPQMPLLNLAGPPPDIEPMDGSAALKKKKKRRKKKKKKKKDPIGDLDSEQVKGDDREALSADEKAGA</sequence>
<reference evidence="1" key="2">
    <citation type="journal article" date="2022" name="New Phytol.">
        <title>Evolutionary transition to the ectomycorrhizal habit in the genomes of a hyperdiverse lineage of mushroom-forming fungi.</title>
        <authorList>
            <person name="Looney B."/>
            <person name="Miyauchi S."/>
            <person name="Morin E."/>
            <person name="Drula E."/>
            <person name="Courty P.E."/>
            <person name="Kohler A."/>
            <person name="Kuo A."/>
            <person name="LaButti K."/>
            <person name="Pangilinan J."/>
            <person name="Lipzen A."/>
            <person name="Riley R."/>
            <person name="Andreopoulos W."/>
            <person name="He G."/>
            <person name="Johnson J."/>
            <person name="Nolan M."/>
            <person name="Tritt A."/>
            <person name="Barry K.W."/>
            <person name="Grigoriev I.V."/>
            <person name="Nagy L.G."/>
            <person name="Hibbett D."/>
            <person name="Henrissat B."/>
            <person name="Matheny P.B."/>
            <person name="Labbe J."/>
            <person name="Martin F.M."/>
        </authorList>
    </citation>
    <scope>NUCLEOTIDE SEQUENCE</scope>
    <source>
        <strain evidence="1">EC-137</strain>
    </source>
</reference>
<keyword evidence="2" id="KW-1185">Reference proteome</keyword>
<dbReference type="Proteomes" id="UP000814128">
    <property type="component" value="Unassembled WGS sequence"/>
</dbReference>
<comment type="caution">
    <text evidence="1">The sequence shown here is derived from an EMBL/GenBank/DDBJ whole genome shotgun (WGS) entry which is preliminary data.</text>
</comment>
<name>A0ACB8QR71_9AGAM</name>
<dbReference type="EMBL" id="MU273506">
    <property type="protein sequence ID" value="KAI0034115.1"/>
    <property type="molecule type" value="Genomic_DNA"/>
</dbReference>
<protein>
    <submittedName>
        <fullName evidence="1">Uncharacterized protein</fullName>
    </submittedName>
</protein>
<evidence type="ECO:0000313" key="2">
    <source>
        <dbReference type="Proteomes" id="UP000814128"/>
    </source>
</evidence>
<accession>A0ACB8QR71</accession>
<reference evidence="1" key="1">
    <citation type="submission" date="2021-02" db="EMBL/GenBank/DDBJ databases">
        <authorList>
            <consortium name="DOE Joint Genome Institute"/>
            <person name="Ahrendt S."/>
            <person name="Looney B.P."/>
            <person name="Miyauchi S."/>
            <person name="Morin E."/>
            <person name="Drula E."/>
            <person name="Courty P.E."/>
            <person name="Chicoki N."/>
            <person name="Fauchery L."/>
            <person name="Kohler A."/>
            <person name="Kuo A."/>
            <person name="Labutti K."/>
            <person name="Pangilinan J."/>
            <person name="Lipzen A."/>
            <person name="Riley R."/>
            <person name="Andreopoulos W."/>
            <person name="He G."/>
            <person name="Johnson J."/>
            <person name="Barry K.W."/>
            <person name="Grigoriev I.V."/>
            <person name="Nagy L."/>
            <person name="Hibbett D."/>
            <person name="Henrissat B."/>
            <person name="Matheny P.B."/>
            <person name="Labbe J."/>
            <person name="Martin F."/>
        </authorList>
    </citation>
    <scope>NUCLEOTIDE SEQUENCE</scope>
    <source>
        <strain evidence="1">EC-137</strain>
    </source>
</reference>
<gene>
    <name evidence="1" type="ORF">K488DRAFT_84330</name>
</gene>
<proteinExistence type="predicted"/>